<gene>
    <name evidence="3" type="ORF">Bca52824_041589</name>
</gene>
<dbReference type="Pfam" id="PF23082">
    <property type="entry name" value="Myb_DNA-binding_2"/>
    <property type="match status" value="1"/>
</dbReference>
<dbReference type="CDD" id="cd00167">
    <property type="entry name" value="SANT"/>
    <property type="match status" value="1"/>
</dbReference>
<accession>A0A8X7RV62</accession>
<dbReference type="EMBL" id="JAAMPC010000009">
    <property type="protein sequence ID" value="KAG2294920.1"/>
    <property type="molecule type" value="Genomic_DNA"/>
</dbReference>
<dbReference type="InterPro" id="IPR001005">
    <property type="entry name" value="SANT/Myb"/>
</dbReference>
<protein>
    <recommendedName>
        <fullName evidence="2">Myb-like domain-containing protein</fullName>
    </recommendedName>
</protein>
<dbReference type="AlphaFoldDB" id="A0A8X7RV62"/>
<organism evidence="3 4">
    <name type="scientific">Brassica carinata</name>
    <name type="common">Ethiopian mustard</name>
    <name type="synonym">Abyssinian cabbage</name>
    <dbReference type="NCBI Taxonomy" id="52824"/>
    <lineage>
        <taxon>Eukaryota</taxon>
        <taxon>Viridiplantae</taxon>
        <taxon>Streptophyta</taxon>
        <taxon>Embryophyta</taxon>
        <taxon>Tracheophyta</taxon>
        <taxon>Spermatophyta</taxon>
        <taxon>Magnoliopsida</taxon>
        <taxon>eudicotyledons</taxon>
        <taxon>Gunneridae</taxon>
        <taxon>Pentapetalae</taxon>
        <taxon>rosids</taxon>
        <taxon>malvids</taxon>
        <taxon>Brassicales</taxon>
        <taxon>Brassicaceae</taxon>
        <taxon>Brassiceae</taxon>
        <taxon>Brassica</taxon>
    </lineage>
</organism>
<reference evidence="3 4" key="1">
    <citation type="submission" date="2020-02" db="EMBL/GenBank/DDBJ databases">
        <authorList>
            <person name="Ma Q."/>
            <person name="Huang Y."/>
            <person name="Song X."/>
            <person name="Pei D."/>
        </authorList>
    </citation>
    <scope>NUCLEOTIDE SEQUENCE [LARGE SCALE GENOMIC DNA]</scope>
    <source>
        <strain evidence="3">Sxm20200214</strain>
        <tissue evidence="3">Leaf</tissue>
    </source>
</reference>
<dbReference type="PANTHER" id="PTHR43999:SF5">
    <property type="entry name" value="BNACNNG24780D PROTEIN"/>
    <property type="match status" value="1"/>
</dbReference>
<dbReference type="InterPro" id="IPR009057">
    <property type="entry name" value="Homeodomain-like_sf"/>
</dbReference>
<dbReference type="GO" id="GO:0005829">
    <property type="term" value="C:cytosol"/>
    <property type="evidence" value="ECO:0007669"/>
    <property type="project" value="TreeGrafter"/>
</dbReference>
<dbReference type="PROSITE" id="PS50090">
    <property type="entry name" value="MYB_LIKE"/>
    <property type="match status" value="1"/>
</dbReference>
<dbReference type="GO" id="GO:0051083">
    <property type="term" value="P:'de novo' cotranslational protein folding"/>
    <property type="evidence" value="ECO:0007669"/>
    <property type="project" value="InterPro"/>
</dbReference>
<feature type="domain" description="Myb-like" evidence="2">
    <location>
        <begin position="262"/>
        <end position="308"/>
    </location>
</feature>
<feature type="region of interest" description="Disordered" evidence="1">
    <location>
        <begin position="231"/>
        <end position="261"/>
    </location>
</feature>
<sequence>MPSGRSDSAVKLIKYSEELVDGKPFYAFSNSRPVKALNREPAGHAFHSAALKLLGCAEKPSAGEGSNKKVGDDDKEEEYSFPSFNPYANNKAKKKKTKPESAEKLKKDKEKERKLLLKERNRLRTLSAHVLAQRLLSKEDVENLCMSLNIQQLQSLCDTMGNKQGIELAKGIIKYPKGISRRWEVISDYIGTGRTVEEVLKATKTVLLQKPDSAKAFDTFLEKRKPTVSIASPLSTREEELGESLPMANNGEASGSSDADGWSSVQERALVQALKTFTKETSQRWERVAAAVPGKTMVQCKKKFAELKELIRSKKTGV</sequence>
<dbReference type="PANTHER" id="PTHR43999">
    <property type="entry name" value="DNAJ HOMOLOG SUBFAMILY C MEMBER 2"/>
    <property type="match status" value="1"/>
</dbReference>
<comment type="caution">
    <text evidence="3">The sequence shown here is derived from an EMBL/GenBank/DDBJ whole genome shotgun (WGS) entry which is preliminary data.</text>
</comment>
<feature type="region of interest" description="Disordered" evidence="1">
    <location>
        <begin position="59"/>
        <end position="111"/>
    </location>
</feature>
<evidence type="ECO:0000313" key="3">
    <source>
        <dbReference type="EMBL" id="KAG2294920.1"/>
    </source>
</evidence>
<keyword evidence="4" id="KW-1185">Reference proteome</keyword>
<evidence type="ECO:0000256" key="1">
    <source>
        <dbReference type="SAM" id="MobiDB-lite"/>
    </source>
</evidence>
<dbReference type="Gene3D" id="1.10.10.60">
    <property type="entry name" value="Homeodomain-like"/>
    <property type="match status" value="2"/>
</dbReference>
<dbReference type="GO" id="GO:0043022">
    <property type="term" value="F:ribosome binding"/>
    <property type="evidence" value="ECO:0007669"/>
    <property type="project" value="InterPro"/>
</dbReference>
<dbReference type="Proteomes" id="UP000886595">
    <property type="component" value="Unassembled WGS sequence"/>
</dbReference>
<dbReference type="SMART" id="SM00717">
    <property type="entry name" value="SANT"/>
    <property type="match status" value="2"/>
</dbReference>
<name>A0A8X7RV62_BRACI</name>
<dbReference type="OrthoDB" id="10250354at2759"/>
<evidence type="ECO:0000259" key="2">
    <source>
        <dbReference type="PROSITE" id="PS50090"/>
    </source>
</evidence>
<dbReference type="SUPFAM" id="SSF46689">
    <property type="entry name" value="Homeodomain-like"/>
    <property type="match status" value="1"/>
</dbReference>
<dbReference type="GO" id="GO:0030544">
    <property type="term" value="F:Hsp70 protein binding"/>
    <property type="evidence" value="ECO:0007669"/>
    <property type="project" value="InterPro"/>
</dbReference>
<feature type="compositionally biased region" description="Basic and acidic residues" evidence="1">
    <location>
        <begin position="98"/>
        <end position="111"/>
    </location>
</feature>
<evidence type="ECO:0000313" key="4">
    <source>
        <dbReference type="Proteomes" id="UP000886595"/>
    </source>
</evidence>
<dbReference type="GO" id="GO:0006450">
    <property type="term" value="P:regulation of translational fidelity"/>
    <property type="evidence" value="ECO:0007669"/>
    <property type="project" value="InterPro"/>
</dbReference>
<dbReference type="InterPro" id="IPR044634">
    <property type="entry name" value="Zuotin/DnaJC2"/>
</dbReference>
<dbReference type="FunFam" id="1.10.10.60:FF:000416">
    <property type="entry name" value="Myb family transcription factor"/>
    <property type="match status" value="1"/>
</dbReference>
<proteinExistence type="predicted"/>